<evidence type="ECO:0000256" key="2">
    <source>
        <dbReference type="ARBA" id="ARBA00010617"/>
    </source>
</evidence>
<dbReference type="KEGG" id="crq:GCK72_021536"/>
<dbReference type="PROSITE" id="PS00086">
    <property type="entry name" value="CYTOCHROME_P450"/>
    <property type="match status" value="1"/>
</dbReference>
<evidence type="ECO:0000256" key="7">
    <source>
        <dbReference type="PIRSR" id="PIRSR602401-1"/>
    </source>
</evidence>
<dbReference type="GO" id="GO:0020037">
    <property type="term" value="F:heme binding"/>
    <property type="evidence" value="ECO:0007669"/>
    <property type="project" value="InterPro"/>
</dbReference>
<keyword evidence="5 7" id="KW-0408">Iron</keyword>
<dbReference type="CDD" id="cd20617">
    <property type="entry name" value="CYP1_2-like"/>
    <property type="match status" value="1"/>
</dbReference>
<evidence type="ECO:0000256" key="8">
    <source>
        <dbReference type="RuleBase" id="RU000461"/>
    </source>
</evidence>
<evidence type="ECO:0000313" key="9">
    <source>
        <dbReference type="EMBL" id="EFP01721.1"/>
    </source>
</evidence>
<dbReference type="GO" id="GO:0005506">
    <property type="term" value="F:iron ion binding"/>
    <property type="evidence" value="ECO:0007669"/>
    <property type="project" value="InterPro"/>
</dbReference>
<keyword evidence="3 7" id="KW-0479">Metal-binding</keyword>
<dbReference type="PRINTS" id="PR00463">
    <property type="entry name" value="EP450I"/>
</dbReference>
<keyword evidence="6 8" id="KW-0503">Monooxygenase</keyword>
<comment type="cofactor">
    <cofactor evidence="1 7">
        <name>heme</name>
        <dbReference type="ChEBI" id="CHEBI:30413"/>
    </cofactor>
</comment>
<evidence type="ECO:0000256" key="6">
    <source>
        <dbReference type="ARBA" id="ARBA00023033"/>
    </source>
</evidence>
<protein>
    <submittedName>
        <fullName evidence="9">CRE-CYP-33D3 protein</fullName>
    </submittedName>
</protein>
<dbReference type="InterPro" id="IPR017972">
    <property type="entry name" value="Cyt_P450_CS"/>
</dbReference>
<dbReference type="SUPFAM" id="SSF48264">
    <property type="entry name" value="Cytochrome P450"/>
    <property type="match status" value="1"/>
</dbReference>
<evidence type="ECO:0000256" key="5">
    <source>
        <dbReference type="ARBA" id="ARBA00023004"/>
    </source>
</evidence>
<evidence type="ECO:0000313" key="10">
    <source>
        <dbReference type="Proteomes" id="UP000008281"/>
    </source>
</evidence>
<evidence type="ECO:0000256" key="4">
    <source>
        <dbReference type="ARBA" id="ARBA00023002"/>
    </source>
</evidence>
<dbReference type="PANTHER" id="PTHR24300:SF392">
    <property type="entry name" value="CYTOCHROME P450 FAMILY"/>
    <property type="match status" value="1"/>
</dbReference>
<dbReference type="InterPro" id="IPR050182">
    <property type="entry name" value="Cytochrome_P450_fam2"/>
</dbReference>
<dbReference type="RefSeq" id="XP_003104568.2">
    <property type="nucleotide sequence ID" value="XM_003104520.2"/>
</dbReference>
<keyword evidence="4 8" id="KW-0560">Oxidoreductase</keyword>
<dbReference type="GO" id="GO:0016712">
    <property type="term" value="F:oxidoreductase activity, acting on paired donors, with incorporation or reduction of molecular oxygen, reduced flavin or flavoprotein as one donor, and incorporation of one atom of oxygen"/>
    <property type="evidence" value="ECO:0007669"/>
    <property type="project" value="TreeGrafter"/>
</dbReference>
<reference evidence="9" key="1">
    <citation type="submission" date="2007-07" db="EMBL/GenBank/DDBJ databases">
        <title>PCAP assembly of the Caenorhabditis remanei genome.</title>
        <authorList>
            <consortium name="The Caenorhabditis remanei Sequencing Consortium"/>
            <person name="Wilson R.K."/>
        </authorList>
    </citation>
    <scope>NUCLEOTIDE SEQUENCE [LARGE SCALE GENOMIC DNA]</scope>
    <source>
        <strain evidence="9">PB4641</strain>
    </source>
</reference>
<comment type="similarity">
    <text evidence="2 8">Belongs to the cytochrome P450 family.</text>
</comment>
<dbReference type="Pfam" id="PF00067">
    <property type="entry name" value="p450"/>
    <property type="match status" value="1"/>
</dbReference>
<organism evidence="10">
    <name type="scientific">Caenorhabditis remanei</name>
    <name type="common">Caenorhabditis vulgaris</name>
    <dbReference type="NCBI Taxonomy" id="31234"/>
    <lineage>
        <taxon>Eukaryota</taxon>
        <taxon>Metazoa</taxon>
        <taxon>Ecdysozoa</taxon>
        <taxon>Nematoda</taxon>
        <taxon>Chromadorea</taxon>
        <taxon>Rhabditida</taxon>
        <taxon>Rhabditina</taxon>
        <taxon>Rhabditomorpha</taxon>
        <taxon>Rhabditoidea</taxon>
        <taxon>Rhabditidae</taxon>
        <taxon>Peloderinae</taxon>
        <taxon>Caenorhabditis</taxon>
    </lineage>
</organism>
<dbReference type="EMBL" id="DS268444">
    <property type="protein sequence ID" value="EFP01721.1"/>
    <property type="molecule type" value="Genomic_DNA"/>
</dbReference>
<dbReference type="InParanoid" id="E3MH77"/>
<dbReference type="STRING" id="31234.E3MH77"/>
<dbReference type="Gene3D" id="1.10.630.10">
    <property type="entry name" value="Cytochrome P450"/>
    <property type="match status" value="1"/>
</dbReference>
<gene>
    <name evidence="9" type="primary">Cre-cyp-33D3</name>
    <name evidence="9" type="ORF">CRE_23384</name>
</gene>
<dbReference type="GO" id="GO:0006082">
    <property type="term" value="P:organic acid metabolic process"/>
    <property type="evidence" value="ECO:0007669"/>
    <property type="project" value="TreeGrafter"/>
</dbReference>
<keyword evidence="7 8" id="KW-0349">Heme</keyword>
<dbReference type="GO" id="GO:0006805">
    <property type="term" value="P:xenobiotic metabolic process"/>
    <property type="evidence" value="ECO:0007669"/>
    <property type="project" value="TreeGrafter"/>
</dbReference>
<dbReference type="GeneID" id="9809087"/>
<dbReference type="OrthoDB" id="5798924at2759"/>
<dbReference type="GO" id="GO:0005737">
    <property type="term" value="C:cytoplasm"/>
    <property type="evidence" value="ECO:0007669"/>
    <property type="project" value="TreeGrafter"/>
</dbReference>
<dbReference type="HOGENOM" id="CLU_001570_22_3_1"/>
<evidence type="ECO:0000256" key="3">
    <source>
        <dbReference type="ARBA" id="ARBA00022723"/>
    </source>
</evidence>
<dbReference type="OMA" id="IQHLIPW"/>
<sequence>MILILLLTFLTLFLIHQFYWRRRKLPPGPTPLPILGNLQSLAKPRPGYEAFQKWTEEYGPVFTFWLGTTPFIVITSYEIMKETFIKDGDSYSDKLLHGKGNGKYFGVLDTNGEMWSIHRRFTLTQLRDLGLGKDLMQQKILLEIEELQNVLDSQLGTRIRLNEVLDRSVGNIINLTLFNKRFGMDQRDEFAYLKSKIDAIMNIVSEFKYFIQHLIPWTSIIFPGVSLQKKTKEYGELLNVFFKEQIAKHRKEIDFDTVESEDFVEAYLKEQMKREEAGDKETFCEEQLLAMCFDLFMAGQFTTTTTLTWGIAYFLHHPEVQTKIRKELDQVIGSHRLVTTADKNDLPYLSAFLNETQRCANIIPLNLLHVTRKDTTIRGIHVEKGTGVIANISTVMLDGKIFPNPLQFNPDRFIENGKLKKVDELIPFSIGKRQCLGEGLARMELFLFFANLFNRYEFEVEDLPSMDKSIDSFVMPREINVTLRKRLE</sequence>
<evidence type="ECO:0000256" key="1">
    <source>
        <dbReference type="ARBA" id="ARBA00001971"/>
    </source>
</evidence>
<feature type="binding site" description="axial binding residue" evidence="7">
    <location>
        <position position="435"/>
    </location>
    <ligand>
        <name>heme</name>
        <dbReference type="ChEBI" id="CHEBI:30413"/>
    </ligand>
    <ligandPart>
        <name>Fe</name>
        <dbReference type="ChEBI" id="CHEBI:18248"/>
    </ligandPart>
</feature>
<dbReference type="InterPro" id="IPR036396">
    <property type="entry name" value="Cyt_P450_sf"/>
</dbReference>
<dbReference type="eggNOG" id="KOG0156">
    <property type="taxonomic scope" value="Eukaryota"/>
</dbReference>
<dbReference type="InterPro" id="IPR001128">
    <property type="entry name" value="Cyt_P450"/>
</dbReference>
<keyword evidence="10" id="KW-1185">Reference proteome</keyword>
<dbReference type="CTD" id="9809087"/>
<accession>E3MH77</accession>
<dbReference type="PRINTS" id="PR00385">
    <property type="entry name" value="P450"/>
</dbReference>
<dbReference type="InterPro" id="IPR002401">
    <property type="entry name" value="Cyt_P450_E_grp-I"/>
</dbReference>
<dbReference type="Proteomes" id="UP000008281">
    <property type="component" value="Unassembled WGS sequence"/>
</dbReference>
<proteinExistence type="inferred from homology"/>
<name>E3MH77_CAERE</name>
<dbReference type="PANTHER" id="PTHR24300">
    <property type="entry name" value="CYTOCHROME P450 508A4-RELATED"/>
    <property type="match status" value="1"/>
</dbReference>
<dbReference type="AlphaFoldDB" id="E3MH77"/>
<dbReference type="FunFam" id="1.10.630.10:FF:000036">
    <property type="entry name" value="CYtochrome P450 family"/>
    <property type="match status" value="1"/>
</dbReference>